<reference evidence="5" key="2">
    <citation type="submission" date="2020-04" db="EMBL/GenBank/DDBJ databases">
        <authorList>
            <consortium name="NCBI Genome Project"/>
        </authorList>
    </citation>
    <scope>NUCLEOTIDE SEQUENCE</scope>
    <source>
        <strain evidence="5">CBS 781.70</strain>
    </source>
</reference>
<reference evidence="3 5" key="1">
    <citation type="submission" date="2020-01" db="EMBL/GenBank/DDBJ databases">
        <authorList>
            <consortium name="DOE Joint Genome Institute"/>
            <person name="Haridas S."/>
            <person name="Albert R."/>
            <person name="Binder M."/>
            <person name="Bloem J."/>
            <person name="Labutti K."/>
            <person name="Salamov A."/>
            <person name="Andreopoulos B."/>
            <person name="Baker S.E."/>
            <person name="Barry K."/>
            <person name="Bills G."/>
            <person name="Bluhm B.H."/>
            <person name="Cannon C."/>
            <person name="Castanera R."/>
            <person name="Culley D.E."/>
            <person name="Daum C."/>
            <person name="Ezra D."/>
            <person name="Gonzalez J.B."/>
            <person name="Henrissat B."/>
            <person name="Kuo A."/>
            <person name="Liang C."/>
            <person name="Lipzen A."/>
            <person name="Lutzoni F."/>
            <person name="Magnuson J."/>
            <person name="Mondo S."/>
            <person name="Nolan M."/>
            <person name="Ohm R."/>
            <person name="Pangilinan J."/>
            <person name="Park H.-J."/>
            <person name="Ramirez L."/>
            <person name="Alfaro M."/>
            <person name="Sun H."/>
            <person name="Tritt A."/>
            <person name="Yoshinaga Y."/>
            <person name="Zwiers L.-H."/>
            <person name="Turgeon B.G."/>
            <person name="Goodwin S.B."/>
            <person name="Spatafora J.W."/>
            <person name="Crous P.W."/>
            <person name="Grigoriev I.V."/>
        </authorList>
    </citation>
    <scope>NUCLEOTIDE SEQUENCE</scope>
    <source>
        <strain evidence="3 5">CBS 781.70</strain>
    </source>
</reference>
<feature type="domain" description="BRCT" evidence="2">
    <location>
        <begin position="1"/>
        <end position="62"/>
    </location>
</feature>
<accession>A0A6G1GAZ4</accession>
<dbReference type="Gene3D" id="3.40.50.10190">
    <property type="entry name" value="BRCT domain"/>
    <property type="match status" value="1"/>
</dbReference>
<feature type="compositionally biased region" description="Polar residues" evidence="1">
    <location>
        <begin position="176"/>
        <end position="199"/>
    </location>
</feature>
<name>A0A6G1GAZ4_9PEZI</name>
<feature type="region of interest" description="Disordered" evidence="1">
    <location>
        <begin position="176"/>
        <end position="227"/>
    </location>
</feature>
<feature type="region of interest" description="Disordered" evidence="1">
    <location>
        <begin position="56"/>
        <end position="85"/>
    </location>
</feature>
<evidence type="ECO:0000313" key="3">
    <source>
        <dbReference type="EMBL" id="KAF1815258.1"/>
    </source>
</evidence>
<organism evidence="3">
    <name type="scientific">Eremomyces bilateralis CBS 781.70</name>
    <dbReference type="NCBI Taxonomy" id="1392243"/>
    <lineage>
        <taxon>Eukaryota</taxon>
        <taxon>Fungi</taxon>
        <taxon>Dikarya</taxon>
        <taxon>Ascomycota</taxon>
        <taxon>Pezizomycotina</taxon>
        <taxon>Dothideomycetes</taxon>
        <taxon>Dothideomycetes incertae sedis</taxon>
        <taxon>Eremomycetales</taxon>
        <taxon>Eremomycetaceae</taxon>
        <taxon>Eremomyces</taxon>
    </lineage>
</organism>
<dbReference type="Proteomes" id="UP000504638">
    <property type="component" value="Unplaced"/>
</dbReference>
<keyword evidence="4" id="KW-1185">Reference proteome</keyword>
<dbReference type="OrthoDB" id="342264at2759"/>
<sequence>MEAEGDHVTDGLTHLICSKYHFKRKTVLVASALKWKKKIVSYDWLEDSLLRHSKQREGTYQRTNNRIEGTETSEGSEVTEGRRPIPLEKRFNDGIKDAKRDLVSSTSESLSSSPTSAVESLARARQMRALVEGKPSPRKRSKADGWRAAPDNHHIYQDASGFSFYCCLVNSDVTTNETEKSTNPTSYHTLPSDFPSQDATGVGEALGRAGGNQGVDPVADERAGGGGGVSGVVVCSAEGGEPRGMELGIVERKVEVRDESEMPDVSDVEVVRALSLKSDTPSSLDLPF</sequence>
<evidence type="ECO:0000313" key="4">
    <source>
        <dbReference type="Proteomes" id="UP000504638"/>
    </source>
</evidence>
<evidence type="ECO:0000259" key="2">
    <source>
        <dbReference type="PROSITE" id="PS50172"/>
    </source>
</evidence>
<dbReference type="SUPFAM" id="SSF52113">
    <property type="entry name" value="BRCT domain"/>
    <property type="match status" value="1"/>
</dbReference>
<proteinExistence type="predicted"/>
<feature type="compositionally biased region" description="Polar residues" evidence="1">
    <location>
        <begin position="58"/>
        <end position="67"/>
    </location>
</feature>
<dbReference type="EMBL" id="ML975152">
    <property type="protein sequence ID" value="KAF1815258.1"/>
    <property type="molecule type" value="Genomic_DNA"/>
</dbReference>
<evidence type="ECO:0000313" key="5">
    <source>
        <dbReference type="RefSeq" id="XP_033536889.1"/>
    </source>
</evidence>
<reference evidence="5" key="3">
    <citation type="submission" date="2025-04" db="UniProtKB">
        <authorList>
            <consortium name="RefSeq"/>
        </authorList>
    </citation>
    <scope>IDENTIFICATION</scope>
    <source>
        <strain evidence="5">CBS 781.70</strain>
    </source>
</reference>
<dbReference type="CDD" id="cd00027">
    <property type="entry name" value="BRCT"/>
    <property type="match status" value="1"/>
</dbReference>
<dbReference type="AlphaFoldDB" id="A0A6G1GAZ4"/>
<evidence type="ECO:0000256" key="1">
    <source>
        <dbReference type="SAM" id="MobiDB-lite"/>
    </source>
</evidence>
<dbReference type="GeneID" id="54421679"/>
<dbReference type="RefSeq" id="XP_033536889.1">
    <property type="nucleotide sequence ID" value="XM_033681109.1"/>
</dbReference>
<gene>
    <name evidence="3 5" type="ORF">P152DRAFT_471873</name>
</gene>
<protein>
    <recommendedName>
        <fullName evidence="2">BRCT domain-containing protein</fullName>
    </recommendedName>
</protein>
<dbReference type="InterPro" id="IPR001357">
    <property type="entry name" value="BRCT_dom"/>
</dbReference>
<dbReference type="PROSITE" id="PS50172">
    <property type="entry name" value="BRCT"/>
    <property type="match status" value="1"/>
</dbReference>
<dbReference type="InterPro" id="IPR036420">
    <property type="entry name" value="BRCT_dom_sf"/>
</dbReference>